<gene>
    <name evidence="7" type="ORF">AM231_11810</name>
</gene>
<dbReference type="Pfam" id="PF04542">
    <property type="entry name" value="Sigma70_r2"/>
    <property type="match status" value="1"/>
</dbReference>
<reference evidence="8" key="1">
    <citation type="submission" date="2015-08" db="EMBL/GenBank/DDBJ databases">
        <title>Genome sequencing project for genomic taxonomy and phylogenomics of Bacillus-like bacteria.</title>
        <authorList>
            <person name="Liu B."/>
            <person name="Wang J."/>
            <person name="Zhu Y."/>
            <person name="Liu G."/>
            <person name="Chen Q."/>
            <person name="Chen Z."/>
            <person name="Lan J."/>
            <person name="Che J."/>
            <person name="Ge C."/>
            <person name="Shi H."/>
            <person name="Pan Z."/>
            <person name="Liu X."/>
        </authorList>
    </citation>
    <scope>NUCLEOTIDE SEQUENCE [LARGE SCALE GENOMIC DNA]</scope>
    <source>
        <strain evidence="8">FJAT-22460</strain>
    </source>
</reference>
<dbReference type="PANTHER" id="PTHR43133:SF51">
    <property type="entry name" value="RNA POLYMERASE SIGMA FACTOR"/>
    <property type="match status" value="1"/>
</dbReference>
<dbReference type="InterPro" id="IPR014284">
    <property type="entry name" value="RNA_pol_sigma-70_dom"/>
</dbReference>
<evidence type="ECO:0000256" key="2">
    <source>
        <dbReference type="ARBA" id="ARBA00023015"/>
    </source>
</evidence>
<comment type="similarity">
    <text evidence="1">Belongs to the sigma-70 factor family. ECF subfamily.</text>
</comment>
<dbReference type="NCBIfam" id="TIGR02937">
    <property type="entry name" value="sigma70-ECF"/>
    <property type="match status" value="1"/>
</dbReference>
<dbReference type="GO" id="GO:0006352">
    <property type="term" value="P:DNA-templated transcription initiation"/>
    <property type="evidence" value="ECO:0007669"/>
    <property type="project" value="InterPro"/>
</dbReference>
<dbReference type="Gene3D" id="1.20.140.160">
    <property type="match status" value="1"/>
</dbReference>
<dbReference type="GO" id="GO:0016987">
    <property type="term" value="F:sigma factor activity"/>
    <property type="evidence" value="ECO:0007669"/>
    <property type="project" value="UniProtKB-KW"/>
</dbReference>
<organism evidence="7 8">
    <name type="scientific">Paenibacillus solani</name>
    <dbReference type="NCBI Taxonomy" id="1705565"/>
    <lineage>
        <taxon>Bacteria</taxon>
        <taxon>Bacillati</taxon>
        <taxon>Bacillota</taxon>
        <taxon>Bacilli</taxon>
        <taxon>Bacillales</taxon>
        <taxon>Paenibacillaceae</taxon>
        <taxon>Paenibacillus</taxon>
    </lineage>
</organism>
<keyword evidence="8" id="KW-1185">Reference proteome</keyword>
<keyword evidence="4" id="KW-0804">Transcription</keyword>
<name>A0A0M1P5I7_9BACL</name>
<dbReference type="InterPro" id="IPR013325">
    <property type="entry name" value="RNA_pol_sigma_r2"/>
</dbReference>
<dbReference type="Proteomes" id="UP000036932">
    <property type="component" value="Unassembled WGS sequence"/>
</dbReference>
<evidence type="ECO:0000259" key="5">
    <source>
        <dbReference type="Pfam" id="PF04542"/>
    </source>
</evidence>
<dbReference type="Pfam" id="PF08281">
    <property type="entry name" value="Sigma70_r4_2"/>
    <property type="match status" value="1"/>
</dbReference>
<dbReference type="InterPro" id="IPR007627">
    <property type="entry name" value="RNA_pol_sigma70_r2"/>
</dbReference>
<evidence type="ECO:0000313" key="7">
    <source>
        <dbReference type="EMBL" id="KOR89751.1"/>
    </source>
</evidence>
<dbReference type="CDD" id="cd06171">
    <property type="entry name" value="Sigma70_r4"/>
    <property type="match status" value="1"/>
</dbReference>
<sequence>MEQTVNKFQWDEMEDRDLVKYAQAGEHEAFGELVRRHRSKVYGYARTITRESYLAEDIVQEALIRAFMHLGKLVDVQRFLPWVHRIVRNQAYTRLKGSSARREQTFTELEGIARLDDPGADLGKWNNLDSILGRLNHSASEAAADINVPEERIVQQETLRALTDIIQCLNPRERLVFESHFFDQLSPQEIAKLFQLSSANVYQIISRSRKKVVQEKIRVTVDSYIKTRRDLGIMKKKILPYEESRRESKTWTSAADATYKMLQFTDRSLSLPMVMGLTGHAFRINIIPNDVHIAGPTAFYFGEVLSRGLYNIGFTSKYVDGMSDGIGPNANLLDSTVLEKGAMNKRSIHQELPRALDLIHASLDRGYTVLAWDIFFPEFGLLYGYDDETRTLYGEVCGRVDTLAYENLGRSVMEDLFVLAIESPMDVTLGQQVQRALETAIEHYEGREGAVPNAVKGVAAYDAWIEALQGNGIEPNGHAYNIEVLRDARYYGAEFFKELTSVWPSEIGEWPDFAPKFEQTSVLYTEMCKRFSVLHQMFPFPEGGDPKSKAQATKAISLIQEIKELEIEVVAKLKEMYAALSK</sequence>
<evidence type="ECO:0000259" key="6">
    <source>
        <dbReference type="Pfam" id="PF08281"/>
    </source>
</evidence>
<feature type="domain" description="RNA polymerase sigma factor 70 region 4 type 2" evidence="6">
    <location>
        <begin position="160"/>
        <end position="211"/>
    </location>
</feature>
<evidence type="ECO:0000256" key="4">
    <source>
        <dbReference type="ARBA" id="ARBA00023163"/>
    </source>
</evidence>
<feature type="domain" description="RNA polymerase sigma-70 region 2" evidence="5">
    <location>
        <begin position="33"/>
        <end position="97"/>
    </location>
</feature>
<dbReference type="SUPFAM" id="SSF88946">
    <property type="entry name" value="Sigma2 domain of RNA polymerase sigma factors"/>
    <property type="match status" value="1"/>
</dbReference>
<comment type="caution">
    <text evidence="7">The sequence shown here is derived from an EMBL/GenBank/DDBJ whole genome shotgun (WGS) entry which is preliminary data.</text>
</comment>
<dbReference type="AlphaFoldDB" id="A0A0M1P5I7"/>
<dbReference type="PANTHER" id="PTHR43133">
    <property type="entry name" value="RNA POLYMERASE ECF-TYPE SIGMA FACTO"/>
    <property type="match status" value="1"/>
</dbReference>
<dbReference type="PATRIC" id="fig|1705565.3.peg.4374"/>
<proteinExistence type="inferred from homology"/>
<evidence type="ECO:0000313" key="8">
    <source>
        <dbReference type="Proteomes" id="UP000036932"/>
    </source>
</evidence>
<protein>
    <submittedName>
        <fullName evidence="7">RNA polymerase subunit sigma-24</fullName>
    </submittedName>
</protein>
<dbReference type="GO" id="GO:0003677">
    <property type="term" value="F:DNA binding"/>
    <property type="evidence" value="ECO:0007669"/>
    <property type="project" value="InterPro"/>
</dbReference>
<dbReference type="InterPro" id="IPR013249">
    <property type="entry name" value="RNA_pol_sigma70_r4_t2"/>
</dbReference>
<dbReference type="Gene3D" id="1.10.1740.10">
    <property type="match status" value="1"/>
</dbReference>
<evidence type="ECO:0000256" key="3">
    <source>
        <dbReference type="ARBA" id="ARBA00023082"/>
    </source>
</evidence>
<accession>A0A0M1P5I7</accession>
<dbReference type="InterPro" id="IPR039425">
    <property type="entry name" value="RNA_pol_sigma-70-like"/>
</dbReference>
<dbReference type="EMBL" id="LIUT01000001">
    <property type="protein sequence ID" value="KOR89751.1"/>
    <property type="molecule type" value="Genomic_DNA"/>
</dbReference>
<dbReference type="SUPFAM" id="SSF88659">
    <property type="entry name" value="Sigma3 and sigma4 domains of RNA polymerase sigma factors"/>
    <property type="match status" value="1"/>
</dbReference>
<dbReference type="RefSeq" id="WP_054402781.1">
    <property type="nucleotide sequence ID" value="NZ_LIUT01000001.1"/>
</dbReference>
<keyword evidence="3" id="KW-0731">Sigma factor</keyword>
<dbReference type="InterPro" id="IPR013324">
    <property type="entry name" value="RNA_pol_sigma_r3/r4-like"/>
</dbReference>
<evidence type="ECO:0000256" key="1">
    <source>
        <dbReference type="ARBA" id="ARBA00010641"/>
    </source>
</evidence>
<keyword evidence="2" id="KW-0805">Transcription regulation</keyword>